<evidence type="ECO:0000313" key="2">
    <source>
        <dbReference type="Proteomes" id="UP000323300"/>
    </source>
</evidence>
<dbReference type="RefSeq" id="WP_149762054.1">
    <property type="nucleotide sequence ID" value="NZ_BSPE01000003.1"/>
</dbReference>
<gene>
    <name evidence="1" type="ORF">SAMN04488498_113123</name>
</gene>
<name>A0A1I4CLK1_9HYPH</name>
<dbReference type="OrthoDB" id="8105478at2"/>
<reference evidence="1 2" key="1">
    <citation type="submission" date="2016-10" db="EMBL/GenBank/DDBJ databases">
        <authorList>
            <person name="Varghese N."/>
            <person name="Submissions S."/>
        </authorList>
    </citation>
    <scope>NUCLEOTIDE SEQUENCE [LARGE SCALE GENOMIC DNA]</scope>
    <source>
        <strain evidence="1 2">DSM 21822</strain>
    </source>
</reference>
<dbReference type="AlphaFoldDB" id="A0A1I4CLK1"/>
<evidence type="ECO:0000313" key="1">
    <source>
        <dbReference type="EMBL" id="SFK81540.1"/>
    </source>
</evidence>
<sequence length="79" mass="8357">MSAATKSVSAADVDRAYHLSALLGVCEYACRMLEHVGDNYRQGLQSNIASTLELAGKMAGEGIEILETMEQAQKKGPGA</sequence>
<dbReference type="EMBL" id="FOSL01000013">
    <property type="protein sequence ID" value="SFK81540.1"/>
    <property type="molecule type" value="Genomic_DNA"/>
</dbReference>
<keyword evidence="2" id="KW-1185">Reference proteome</keyword>
<accession>A0A1I4CLK1</accession>
<protein>
    <submittedName>
        <fullName evidence="1">Uncharacterized protein</fullName>
    </submittedName>
</protein>
<organism evidence="1 2">
    <name type="scientific">Neomesorhizobium albiziae</name>
    <dbReference type="NCBI Taxonomy" id="335020"/>
    <lineage>
        <taxon>Bacteria</taxon>
        <taxon>Pseudomonadati</taxon>
        <taxon>Pseudomonadota</taxon>
        <taxon>Alphaproteobacteria</taxon>
        <taxon>Hyphomicrobiales</taxon>
        <taxon>Phyllobacteriaceae</taxon>
        <taxon>Neomesorhizobium</taxon>
    </lineage>
</organism>
<proteinExistence type="predicted"/>
<dbReference type="Proteomes" id="UP000323300">
    <property type="component" value="Unassembled WGS sequence"/>
</dbReference>